<protein>
    <submittedName>
        <fullName evidence="2 3">Uncharacterized protein</fullName>
    </submittedName>
</protein>
<dbReference type="Proteomes" id="UP000030765">
    <property type="component" value="Unassembled WGS sequence"/>
</dbReference>
<dbReference type="EMBL" id="ATLV01025127">
    <property type="status" value="NOT_ANNOTATED_CDS"/>
    <property type="molecule type" value="Genomic_DNA"/>
</dbReference>
<name>A0A084WPS9_ANOSI</name>
<dbReference type="EnsemblMetazoa" id="ASIC020334-RA">
    <property type="protein sequence ID" value="ASIC020334-PA"/>
    <property type="gene ID" value="ASIC020334"/>
</dbReference>
<keyword evidence="4" id="KW-1185">Reference proteome</keyword>
<dbReference type="EMBL" id="KE525369">
    <property type="protein sequence ID" value="KFB52223.1"/>
    <property type="molecule type" value="Genomic_DNA"/>
</dbReference>
<evidence type="ECO:0000256" key="1">
    <source>
        <dbReference type="SAM" id="MobiDB-lite"/>
    </source>
</evidence>
<organism evidence="2">
    <name type="scientific">Anopheles sinensis</name>
    <name type="common">Mosquito</name>
    <dbReference type="NCBI Taxonomy" id="74873"/>
    <lineage>
        <taxon>Eukaryota</taxon>
        <taxon>Metazoa</taxon>
        <taxon>Ecdysozoa</taxon>
        <taxon>Arthropoda</taxon>
        <taxon>Hexapoda</taxon>
        <taxon>Insecta</taxon>
        <taxon>Pterygota</taxon>
        <taxon>Neoptera</taxon>
        <taxon>Endopterygota</taxon>
        <taxon>Diptera</taxon>
        <taxon>Nematocera</taxon>
        <taxon>Culicoidea</taxon>
        <taxon>Culicidae</taxon>
        <taxon>Anophelinae</taxon>
        <taxon>Anopheles</taxon>
    </lineage>
</organism>
<reference evidence="2 4" key="1">
    <citation type="journal article" date="2014" name="BMC Genomics">
        <title>Genome sequence of Anopheles sinensis provides insight into genetics basis of mosquito competence for malaria parasites.</title>
        <authorList>
            <person name="Zhou D."/>
            <person name="Zhang D."/>
            <person name="Ding G."/>
            <person name="Shi L."/>
            <person name="Hou Q."/>
            <person name="Ye Y."/>
            <person name="Xu Y."/>
            <person name="Zhou H."/>
            <person name="Xiong C."/>
            <person name="Li S."/>
            <person name="Yu J."/>
            <person name="Hong S."/>
            <person name="Yu X."/>
            <person name="Zou P."/>
            <person name="Chen C."/>
            <person name="Chang X."/>
            <person name="Wang W."/>
            <person name="Lv Y."/>
            <person name="Sun Y."/>
            <person name="Ma L."/>
            <person name="Shen B."/>
            <person name="Zhu C."/>
        </authorList>
    </citation>
    <scope>NUCLEOTIDE SEQUENCE [LARGE SCALE GENOMIC DNA]</scope>
</reference>
<evidence type="ECO:0000313" key="2">
    <source>
        <dbReference type="EMBL" id="KFB52223.1"/>
    </source>
</evidence>
<proteinExistence type="predicted"/>
<feature type="compositionally biased region" description="Basic residues" evidence="1">
    <location>
        <begin position="60"/>
        <end position="74"/>
    </location>
</feature>
<feature type="region of interest" description="Disordered" evidence="1">
    <location>
        <begin position="60"/>
        <end position="137"/>
    </location>
</feature>
<evidence type="ECO:0000313" key="3">
    <source>
        <dbReference type="EnsemblMetazoa" id="ASIC020334-PA"/>
    </source>
</evidence>
<dbReference type="AlphaFoldDB" id="A0A084WPS9"/>
<evidence type="ECO:0000313" key="4">
    <source>
        <dbReference type="Proteomes" id="UP000030765"/>
    </source>
</evidence>
<sequence length="137" mass="14868">MAAMMIVKAQQQPVFDGKEAAQVRGSDREFGVWVGQIFGQCELPQSGSGAAQPVERLCVSRRKDKRSGRNKKKSSNVFAPPLQRGSPTWLIMDRNGSPPVGRNESKMAPGVLGSTCGTRTEEEEHAGVAQRSQTSPR</sequence>
<dbReference type="VEuPathDB" id="VectorBase:ASIC020334"/>
<reference evidence="3" key="2">
    <citation type="submission" date="2020-05" db="UniProtKB">
        <authorList>
            <consortium name="EnsemblMetazoa"/>
        </authorList>
    </citation>
    <scope>IDENTIFICATION</scope>
</reference>
<accession>A0A084WPS9</accession>
<gene>
    <name evidence="2" type="ORF">ZHAS_00020334</name>
</gene>